<reference evidence="1 2" key="1">
    <citation type="submission" date="2017-06" db="EMBL/GenBank/DDBJ databases">
        <title>Cmopartive genomic analysis of Ambrosia Fusariam Clade fungi.</title>
        <authorList>
            <person name="Stajich J.E."/>
            <person name="Carrillo J."/>
            <person name="Kijimoto T."/>
            <person name="Eskalen A."/>
            <person name="O'Donnell K."/>
            <person name="Kasson M."/>
        </authorList>
    </citation>
    <scope>NUCLEOTIDE SEQUENCE [LARGE SCALE GENOMIC DNA]</scope>
    <source>
        <strain evidence="1 2">NRRL 20438</strain>
    </source>
</reference>
<gene>
    <name evidence="1" type="ORF">CDV31_017359</name>
</gene>
<accession>A0A428RH15</accession>
<evidence type="ECO:0000313" key="2">
    <source>
        <dbReference type="Proteomes" id="UP000288429"/>
    </source>
</evidence>
<proteinExistence type="predicted"/>
<dbReference type="EMBL" id="NIZV01001175">
    <property type="protein sequence ID" value="RSL76811.1"/>
    <property type="molecule type" value="Genomic_DNA"/>
</dbReference>
<evidence type="ECO:0000313" key="1">
    <source>
        <dbReference type="EMBL" id="RSL76811.1"/>
    </source>
</evidence>
<dbReference type="AlphaFoldDB" id="A0A428RH15"/>
<name>A0A428RH15_9HYPO</name>
<keyword evidence="2" id="KW-1185">Reference proteome</keyword>
<dbReference type="Proteomes" id="UP000288429">
    <property type="component" value="Unassembled WGS sequence"/>
</dbReference>
<protein>
    <submittedName>
        <fullName evidence="1">Uncharacterized protein</fullName>
    </submittedName>
</protein>
<comment type="caution">
    <text evidence="1">The sequence shown here is derived from an EMBL/GenBank/DDBJ whole genome shotgun (WGS) entry which is preliminary data.</text>
</comment>
<sequence>MSIGSSDESSPLMRPVLRDTLGHVRPRGNGDDHIILCRCSSTTGFLFDSKHTPGLDNQRLALRHLAYSWHVTKVDLLSSYVNFLLVIVPVGVVAGKLGWNPIAVFTIIPLAAVMSFATEEISLKQGETIGGLLNATFWKCRRANCQHCCAVGIIGSFPLTSG</sequence>
<organism evidence="1 2">
    <name type="scientific">Fusarium ambrosium</name>
    <dbReference type="NCBI Taxonomy" id="131363"/>
    <lineage>
        <taxon>Eukaryota</taxon>
        <taxon>Fungi</taxon>
        <taxon>Dikarya</taxon>
        <taxon>Ascomycota</taxon>
        <taxon>Pezizomycotina</taxon>
        <taxon>Sordariomycetes</taxon>
        <taxon>Hypocreomycetidae</taxon>
        <taxon>Hypocreales</taxon>
        <taxon>Nectriaceae</taxon>
        <taxon>Fusarium</taxon>
        <taxon>Fusarium solani species complex</taxon>
    </lineage>
</organism>
<feature type="non-terminal residue" evidence="1">
    <location>
        <position position="162"/>
    </location>
</feature>